<dbReference type="InterPro" id="IPR036872">
    <property type="entry name" value="CH_dom_sf"/>
</dbReference>
<evidence type="ECO:0000256" key="1">
    <source>
        <dbReference type="ARBA" id="ARBA00009631"/>
    </source>
</evidence>
<evidence type="ECO:0000313" key="4">
    <source>
        <dbReference type="Proteomes" id="UP001153737"/>
    </source>
</evidence>
<dbReference type="PROSITE" id="PS50021">
    <property type="entry name" value="CH"/>
    <property type="match status" value="1"/>
</dbReference>
<dbReference type="GO" id="GO:0015629">
    <property type="term" value="C:actin cytoskeleton"/>
    <property type="evidence" value="ECO:0007669"/>
    <property type="project" value="TreeGrafter"/>
</dbReference>
<dbReference type="InterPro" id="IPR050606">
    <property type="entry name" value="Calponin-like"/>
</dbReference>
<dbReference type="GO" id="GO:0007015">
    <property type="term" value="P:actin filament organization"/>
    <property type="evidence" value="ECO:0007669"/>
    <property type="project" value="TreeGrafter"/>
</dbReference>
<name>A0A9P0DJ95_PHACE</name>
<dbReference type="InterPro" id="IPR001715">
    <property type="entry name" value="CH_dom"/>
</dbReference>
<feature type="domain" description="Calponin-homology (CH)" evidence="2">
    <location>
        <begin position="17"/>
        <end position="122"/>
    </location>
</feature>
<dbReference type="SUPFAM" id="SSF47576">
    <property type="entry name" value="Calponin-homology domain, CH-domain"/>
    <property type="match status" value="1"/>
</dbReference>
<organism evidence="3 4">
    <name type="scientific">Phaedon cochleariae</name>
    <name type="common">Mustard beetle</name>
    <dbReference type="NCBI Taxonomy" id="80249"/>
    <lineage>
        <taxon>Eukaryota</taxon>
        <taxon>Metazoa</taxon>
        <taxon>Ecdysozoa</taxon>
        <taxon>Arthropoda</taxon>
        <taxon>Hexapoda</taxon>
        <taxon>Insecta</taxon>
        <taxon>Pterygota</taxon>
        <taxon>Neoptera</taxon>
        <taxon>Endopterygota</taxon>
        <taxon>Coleoptera</taxon>
        <taxon>Polyphaga</taxon>
        <taxon>Cucujiformia</taxon>
        <taxon>Chrysomeloidea</taxon>
        <taxon>Chrysomelidae</taxon>
        <taxon>Chrysomelinae</taxon>
        <taxon>Chrysomelini</taxon>
        <taxon>Phaedon</taxon>
    </lineage>
</organism>
<dbReference type="Gene3D" id="1.10.418.10">
    <property type="entry name" value="Calponin-like domain"/>
    <property type="match status" value="1"/>
</dbReference>
<dbReference type="AlphaFoldDB" id="A0A9P0DJ95"/>
<dbReference type="Proteomes" id="UP001153737">
    <property type="component" value="Chromosome 3"/>
</dbReference>
<evidence type="ECO:0000259" key="2">
    <source>
        <dbReference type="PROSITE" id="PS50021"/>
    </source>
</evidence>
<evidence type="ECO:0000313" key="3">
    <source>
        <dbReference type="EMBL" id="CAH1159447.1"/>
    </source>
</evidence>
<comment type="similarity">
    <text evidence="1">Belongs to the calponin family.</text>
</comment>
<accession>A0A9P0DJ95</accession>
<dbReference type="InterPro" id="IPR000557">
    <property type="entry name" value="Calponin_repeat"/>
</dbReference>
<reference evidence="3" key="2">
    <citation type="submission" date="2022-10" db="EMBL/GenBank/DDBJ databases">
        <authorList>
            <consortium name="ENA_rothamsted_submissions"/>
            <consortium name="culmorum"/>
            <person name="King R."/>
        </authorList>
    </citation>
    <scope>NUCLEOTIDE SEQUENCE</scope>
</reference>
<sequence>MSLERQVRAKIASKRNTQQDQEAQEWIQTILGAKFPPGEQYDDVIRDGTVLCQVINKLAPGSVPKINTSGGQFKMMENINNFLAAIKAYGVADIDLFQTVDLWEKKDIGQVTNCLFALGRETYRHAEWKGPYLGPKPSDENKRDFSEEQLKAGQTIIGLQAGQNKGATQAGQNIGAGRKIIIGK</sequence>
<keyword evidence="4" id="KW-1185">Reference proteome</keyword>
<dbReference type="PANTHER" id="PTHR47385">
    <property type="entry name" value="CALPONIN"/>
    <property type="match status" value="1"/>
</dbReference>
<dbReference type="OrthoDB" id="260824at2759"/>
<gene>
    <name evidence="3" type="ORF">PHAECO_LOCUS6962</name>
</gene>
<dbReference type="CDD" id="cd21207">
    <property type="entry name" value="CH_dMP20-like"/>
    <property type="match status" value="1"/>
</dbReference>
<dbReference type="PROSITE" id="PS51122">
    <property type="entry name" value="CALPONIN_2"/>
    <property type="match status" value="1"/>
</dbReference>
<dbReference type="GO" id="GO:0051015">
    <property type="term" value="F:actin filament binding"/>
    <property type="evidence" value="ECO:0007669"/>
    <property type="project" value="TreeGrafter"/>
</dbReference>
<dbReference type="PANTHER" id="PTHR47385:SF24">
    <property type="entry name" value="MUSCLE-SPECIFIC PROTEIN 20"/>
    <property type="match status" value="1"/>
</dbReference>
<dbReference type="SMART" id="SM00033">
    <property type="entry name" value="CH"/>
    <property type="match status" value="1"/>
</dbReference>
<dbReference type="Pfam" id="PF00402">
    <property type="entry name" value="Calponin"/>
    <property type="match status" value="1"/>
</dbReference>
<dbReference type="InterPro" id="IPR003096">
    <property type="entry name" value="SM22_calponin"/>
</dbReference>
<proteinExistence type="inferred from homology"/>
<dbReference type="PRINTS" id="PR00888">
    <property type="entry name" value="SM22CALPONIN"/>
</dbReference>
<dbReference type="EMBL" id="OU896709">
    <property type="protein sequence ID" value="CAH1159447.1"/>
    <property type="molecule type" value="Genomic_DNA"/>
</dbReference>
<protein>
    <recommendedName>
        <fullName evidence="2">Calponin-homology (CH) domain-containing protein</fullName>
    </recommendedName>
</protein>
<dbReference type="Pfam" id="PF00307">
    <property type="entry name" value="CH"/>
    <property type="match status" value="1"/>
</dbReference>
<reference evidence="3" key="1">
    <citation type="submission" date="2022-01" db="EMBL/GenBank/DDBJ databases">
        <authorList>
            <person name="King R."/>
        </authorList>
    </citation>
    <scope>NUCLEOTIDE SEQUENCE</scope>
</reference>